<feature type="transmembrane region" description="Helical" evidence="7">
    <location>
        <begin position="389"/>
        <end position="410"/>
    </location>
</feature>
<feature type="transmembrane region" description="Helical" evidence="7">
    <location>
        <begin position="146"/>
        <end position="165"/>
    </location>
</feature>
<keyword evidence="9" id="KW-1185">Reference proteome</keyword>
<dbReference type="InterPro" id="IPR047218">
    <property type="entry name" value="YocR/YhdH-like"/>
</dbReference>
<comment type="similarity">
    <text evidence="6">Belongs to the sodium:neurotransmitter symporter (SNF) (TC 2.A.22) family.</text>
</comment>
<reference evidence="8 9" key="1">
    <citation type="submission" date="2019-01" db="EMBL/GenBank/DDBJ databases">
        <authorList>
            <person name="Chen W.-M."/>
        </authorList>
    </citation>
    <scope>NUCLEOTIDE SEQUENCE [LARGE SCALE GENOMIC DNA]</scope>
    <source>
        <strain evidence="8 9">KYPC3</strain>
    </source>
</reference>
<dbReference type="InterPro" id="IPR037272">
    <property type="entry name" value="SNS_sf"/>
</dbReference>
<dbReference type="GO" id="GO:0016020">
    <property type="term" value="C:membrane"/>
    <property type="evidence" value="ECO:0007669"/>
    <property type="project" value="UniProtKB-SubCell"/>
</dbReference>
<dbReference type="PROSITE" id="PS50267">
    <property type="entry name" value="NA_NEUROTRAN_SYMP_3"/>
    <property type="match status" value="1"/>
</dbReference>
<feature type="transmembrane region" description="Helical" evidence="7">
    <location>
        <begin position="92"/>
        <end position="114"/>
    </location>
</feature>
<dbReference type="Pfam" id="PF00209">
    <property type="entry name" value="SNF"/>
    <property type="match status" value="2"/>
</dbReference>
<dbReference type="Proteomes" id="UP000283077">
    <property type="component" value="Unassembled WGS sequence"/>
</dbReference>
<gene>
    <name evidence="8" type="ORF">EOE67_04480</name>
</gene>
<evidence type="ECO:0000256" key="7">
    <source>
        <dbReference type="SAM" id="Phobius"/>
    </source>
</evidence>
<dbReference type="InterPro" id="IPR000175">
    <property type="entry name" value="Na/ntran_symport"/>
</dbReference>
<dbReference type="GO" id="GO:0015293">
    <property type="term" value="F:symporter activity"/>
    <property type="evidence" value="ECO:0007669"/>
    <property type="project" value="UniProtKB-KW"/>
</dbReference>
<evidence type="ECO:0000256" key="2">
    <source>
        <dbReference type="ARBA" id="ARBA00022448"/>
    </source>
</evidence>
<evidence type="ECO:0000256" key="3">
    <source>
        <dbReference type="ARBA" id="ARBA00022692"/>
    </source>
</evidence>
<feature type="transmembrane region" description="Helical" evidence="7">
    <location>
        <begin position="9"/>
        <end position="26"/>
    </location>
</feature>
<evidence type="ECO:0000313" key="8">
    <source>
        <dbReference type="EMBL" id="RVU40951.1"/>
    </source>
</evidence>
<evidence type="ECO:0000256" key="6">
    <source>
        <dbReference type="RuleBase" id="RU003732"/>
    </source>
</evidence>
<feature type="transmembrane region" description="Helical" evidence="7">
    <location>
        <begin position="253"/>
        <end position="274"/>
    </location>
</feature>
<keyword evidence="4 7" id="KW-1133">Transmembrane helix</keyword>
<dbReference type="PROSITE" id="PS00610">
    <property type="entry name" value="NA_NEUROTRAN_SYMP_1"/>
    <property type="match status" value="1"/>
</dbReference>
<feature type="transmembrane region" description="Helical" evidence="7">
    <location>
        <begin position="177"/>
        <end position="198"/>
    </location>
</feature>
<dbReference type="PANTHER" id="PTHR42948:SF1">
    <property type="entry name" value="TRANSPORTER"/>
    <property type="match status" value="1"/>
</dbReference>
<feature type="transmembrane region" description="Helical" evidence="7">
    <location>
        <begin position="218"/>
        <end position="241"/>
    </location>
</feature>
<feature type="transmembrane region" description="Helical" evidence="7">
    <location>
        <begin position="38"/>
        <end position="58"/>
    </location>
</feature>
<name>A0A437R2G9_9GAMM</name>
<dbReference type="PRINTS" id="PR00176">
    <property type="entry name" value="NANEUSMPORT"/>
</dbReference>
<comment type="caution">
    <text evidence="8">The sequence shown here is derived from an EMBL/GenBank/DDBJ whole genome shotgun (WGS) entry which is preliminary data.</text>
</comment>
<dbReference type="AlphaFoldDB" id="A0A437R2G9"/>
<feature type="transmembrane region" description="Helical" evidence="7">
    <location>
        <begin position="344"/>
        <end position="363"/>
    </location>
</feature>
<evidence type="ECO:0000256" key="1">
    <source>
        <dbReference type="ARBA" id="ARBA00004141"/>
    </source>
</evidence>
<proteinExistence type="inferred from homology"/>
<feature type="transmembrane region" description="Helical" evidence="7">
    <location>
        <begin position="431"/>
        <end position="451"/>
    </location>
</feature>
<keyword evidence="3 6" id="KW-0812">Transmembrane</keyword>
<dbReference type="NCBIfam" id="NF037979">
    <property type="entry name" value="Na_transp"/>
    <property type="match status" value="1"/>
</dbReference>
<sequence>MHGQWSSRFTFIIAATGAAVGLGNIWKFPYIMGQNGGGAFVLVYLLCILLIGIPVLMAEVMMGKRGRQSPGLTARTLVLEANAHRYWQVTGWVGLLAGFLILSFYSVIAGWAFAYVPKALQNSFAGKSAAELGQMFGEFSADSSSLLLWTTVVIGLTCAVVARGLKQGLERSLKFMMPALYILLILMAIYAGITGEFLKALNYMFYPDFSKLTVHGVLIALGHAFFTLSLASGVMMIYGAYLPNNVSIIKTSIWIALADTSVALIAGMVIYPIVFGQGLDAGQGPGLIFVTLPIAFGSMPGGVLIGTFFFLMLVFAAFTSTIAMIESVVAWLIESRGYSRLKSVILAGIVVWLMSLLTVFSFSKASWTQWHFNFLGKEVHNLFEILDHLAADIMLPLGGLAIALFAGWVMKRSATEQELNTSPLAYTIWRFCIRWFTPVAIGLVFLNLVGVL</sequence>
<organism evidence="8 9">
    <name type="scientific">Rheinheimera riviphila</name>
    <dbReference type="NCBI Taxonomy" id="1834037"/>
    <lineage>
        <taxon>Bacteria</taxon>
        <taxon>Pseudomonadati</taxon>
        <taxon>Pseudomonadota</taxon>
        <taxon>Gammaproteobacteria</taxon>
        <taxon>Chromatiales</taxon>
        <taxon>Chromatiaceae</taxon>
        <taxon>Rheinheimera</taxon>
    </lineage>
</organism>
<dbReference type="EMBL" id="SACS01000003">
    <property type="protein sequence ID" value="RVU40951.1"/>
    <property type="molecule type" value="Genomic_DNA"/>
</dbReference>
<accession>A0A437R2G9</accession>
<keyword evidence="5 7" id="KW-0472">Membrane</keyword>
<dbReference type="PANTHER" id="PTHR42948">
    <property type="entry name" value="TRANSPORTER"/>
    <property type="match status" value="1"/>
</dbReference>
<evidence type="ECO:0000256" key="4">
    <source>
        <dbReference type="ARBA" id="ARBA00022989"/>
    </source>
</evidence>
<protein>
    <recommendedName>
        <fullName evidence="6">Transporter</fullName>
    </recommendedName>
</protein>
<dbReference type="SUPFAM" id="SSF161070">
    <property type="entry name" value="SNF-like"/>
    <property type="match status" value="1"/>
</dbReference>
<evidence type="ECO:0000256" key="5">
    <source>
        <dbReference type="ARBA" id="ARBA00023136"/>
    </source>
</evidence>
<keyword evidence="2 6" id="KW-0813">Transport</keyword>
<comment type="subcellular location">
    <subcellularLocation>
        <location evidence="1">Membrane</location>
        <topology evidence="1">Multi-pass membrane protein</topology>
    </subcellularLocation>
</comment>
<evidence type="ECO:0000313" key="9">
    <source>
        <dbReference type="Proteomes" id="UP000283077"/>
    </source>
</evidence>
<keyword evidence="6" id="KW-0769">Symport</keyword>
<dbReference type="CDD" id="cd10336">
    <property type="entry name" value="SLC6sbd_Tyt1-Like"/>
    <property type="match status" value="1"/>
</dbReference>
<dbReference type="OrthoDB" id="9762833at2"/>
<feature type="transmembrane region" description="Helical" evidence="7">
    <location>
        <begin position="308"/>
        <end position="332"/>
    </location>
</feature>